<gene>
    <name evidence="3" type="ORF">ICJ85_08410</name>
</gene>
<name>A0A8J6PTL7_9FLAO</name>
<organism evidence="3 4">
    <name type="scientific">Aestuariibaculum marinum</name>
    <dbReference type="NCBI Taxonomy" id="2683592"/>
    <lineage>
        <taxon>Bacteria</taxon>
        <taxon>Pseudomonadati</taxon>
        <taxon>Bacteroidota</taxon>
        <taxon>Flavobacteriia</taxon>
        <taxon>Flavobacteriales</taxon>
        <taxon>Flavobacteriaceae</taxon>
    </lineage>
</organism>
<dbReference type="AlphaFoldDB" id="A0A8J6PTL7"/>
<evidence type="ECO:0000256" key="2">
    <source>
        <dbReference type="SAM" id="SignalP"/>
    </source>
</evidence>
<comment type="caution">
    <text evidence="3">The sequence shown here is derived from an EMBL/GenBank/DDBJ whole genome shotgun (WGS) entry which is preliminary data.</text>
</comment>
<dbReference type="PANTHER" id="PTHR36842:SF1">
    <property type="entry name" value="PROTEIN TOLB"/>
    <property type="match status" value="1"/>
</dbReference>
<reference evidence="3 4" key="1">
    <citation type="journal article" date="2018" name="J. Microbiol.">
        <title>Aestuariibaculum marinum sp. nov., a marine bacterium isolated from seawater in South Korea.</title>
        <authorList>
            <person name="Choi J."/>
            <person name="Lee D."/>
            <person name="Jang J.H."/>
            <person name="Cha S."/>
            <person name="Seo T."/>
        </authorList>
    </citation>
    <scope>NUCLEOTIDE SEQUENCE [LARGE SCALE GENOMIC DNA]</scope>
    <source>
        <strain evidence="3 4">IP7</strain>
    </source>
</reference>
<keyword evidence="4" id="KW-1185">Reference proteome</keyword>
<evidence type="ECO:0000313" key="4">
    <source>
        <dbReference type="Proteomes" id="UP000621516"/>
    </source>
</evidence>
<evidence type="ECO:0000256" key="1">
    <source>
        <dbReference type="ARBA" id="ARBA00009820"/>
    </source>
</evidence>
<dbReference type="Gene3D" id="2.120.10.30">
    <property type="entry name" value="TolB, C-terminal domain"/>
    <property type="match status" value="2"/>
</dbReference>
<dbReference type="EMBL" id="JACVXD010000003">
    <property type="protein sequence ID" value="MBD0824044.1"/>
    <property type="molecule type" value="Genomic_DNA"/>
</dbReference>
<dbReference type="RefSeq" id="WP_188223349.1">
    <property type="nucleotide sequence ID" value="NZ_JACVXD010000003.1"/>
</dbReference>
<proteinExistence type="inferred from homology"/>
<dbReference type="Proteomes" id="UP000621516">
    <property type="component" value="Unassembled WGS sequence"/>
</dbReference>
<protein>
    <submittedName>
        <fullName evidence="3">PD40 domain-containing protein</fullName>
    </submittedName>
</protein>
<dbReference type="Pfam" id="PF07676">
    <property type="entry name" value="PD40"/>
    <property type="match status" value="3"/>
</dbReference>
<accession>A0A8J6PTL7</accession>
<dbReference type="SUPFAM" id="SSF69304">
    <property type="entry name" value="Tricorn protease N-terminal domain"/>
    <property type="match status" value="1"/>
</dbReference>
<sequence>MRLSLILKSTLFIFSMLCVASSFAQDEEIKDGFKEEQLTFSNGDSRYASYNKEGTKIIFESNRDGVWQIYVMNIDGSAQKRVMTTTSNDRRPKWHPSKNMILFESDRTGTNEIYTFDFDSGKVNQLPIKLSGNKYFGSFAPNGGELMFSYSERADIFDIYACSIKGKRLKKVVSNKFKNVYPNLTSRGDVLIYFSNKNTQGESNIIYSQHLFTKDKNRLTYLKDESTYPDWSNTNSSRRIVYSAKVDDMQHSEIFIMRDDGTHKIQITYNDVEDILPCWSPNDINLLISGFRQGNYQICKVLLKEPLNPDQKPLD</sequence>
<feature type="signal peptide" evidence="2">
    <location>
        <begin position="1"/>
        <end position="24"/>
    </location>
</feature>
<dbReference type="InterPro" id="IPR011659">
    <property type="entry name" value="WD40"/>
</dbReference>
<keyword evidence="2" id="KW-0732">Signal</keyword>
<evidence type="ECO:0000313" key="3">
    <source>
        <dbReference type="EMBL" id="MBD0824044.1"/>
    </source>
</evidence>
<comment type="similarity">
    <text evidence="1">Belongs to the TolB family.</text>
</comment>
<dbReference type="PANTHER" id="PTHR36842">
    <property type="entry name" value="PROTEIN TOLB HOMOLOG"/>
    <property type="match status" value="1"/>
</dbReference>
<dbReference type="InterPro" id="IPR011042">
    <property type="entry name" value="6-blade_b-propeller_TolB-like"/>
</dbReference>
<feature type="chain" id="PRO_5035282043" evidence="2">
    <location>
        <begin position="25"/>
        <end position="315"/>
    </location>
</feature>